<evidence type="ECO:0000313" key="14">
    <source>
        <dbReference type="Proteomes" id="UP000663829"/>
    </source>
</evidence>
<dbReference type="GO" id="GO:0000118">
    <property type="term" value="C:histone deacetylase complex"/>
    <property type="evidence" value="ECO:0007669"/>
    <property type="project" value="TreeGrafter"/>
</dbReference>
<comment type="similarity">
    <text evidence="2">Belongs to the histone deacetylase family. HD type 2 subfamily.</text>
</comment>
<dbReference type="EMBL" id="CAJNOQ010001382">
    <property type="protein sequence ID" value="CAF0890925.1"/>
    <property type="molecule type" value="Genomic_DNA"/>
</dbReference>
<evidence type="ECO:0000256" key="6">
    <source>
        <dbReference type="ARBA" id="ARBA00022853"/>
    </source>
</evidence>
<evidence type="ECO:0000256" key="3">
    <source>
        <dbReference type="ARBA" id="ARBA00012111"/>
    </source>
</evidence>
<name>A0A813YWR6_9BILA</name>
<dbReference type="OrthoDB" id="5232919at2759"/>
<evidence type="ECO:0000259" key="11">
    <source>
        <dbReference type="Pfam" id="PF00850"/>
    </source>
</evidence>
<dbReference type="GO" id="GO:0040029">
    <property type="term" value="P:epigenetic regulation of gene expression"/>
    <property type="evidence" value="ECO:0007669"/>
    <property type="project" value="TreeGrafter"/>
</dbReference>
<dbReference type="Proteomes" id="UP000663829">
    <property type="component" value="Unassembled WGS sequence"/>
</dbReference>
<dbReference type="InterPro" id="IPR037138">
    <property type="entry name" value="His_deacetylse_dom_sf"/>
</dbReference>
<organism evidence="12 14">
    <name type="scientific">Didymodactylos carnosus</name>
    <dbReference type="NCBI Taxonomy" id="1234261"/>
    <lineage>
        <taxon>Eukaryota</taxon>
        <taxon>Metazoa</taxon>
        <taxon>Spiralia</taxon>
        <taxon>Gnathifera</taxon>
        <taxon>Rotifera</taxon>
        <taxon>Eurotatoria</taxon>
        <taxon>Bdelloidea</taxon>
        <taxon>Philodinida</taxon>
        <taxon>Philodinidae</taxon>
        <taxon>Didymodactylos</taxon>
    </lineage>
</organism>
<dbReference type="PRINTS" id="PR01270">
    <property type="entry name" value="HDASUPER"/>
</dbReference>
<dbReference type="PANTHER" id="PTHR10625:SF5">
    <property type="entry name" value="HISTONE DEACETYLASE"/>
    <property type="match status" value="1"/>
</dbReference>
<proteinExistence type="inferred from homology"/>
<evidence type="ECO:0000313" key="13">
    <source>
        <dbReference type="EMBL" id="CAF3675256.1"/>
    </source>
</evidence>
<evidence type="ECO:0000256" key="1">
    <source>
        <dbReference type="ARBA" id="ARBA00004123"/>
    </source>
</evidence>
<dbReference type="Gene3D" id="3.40.800.20">
    <property type="entry name" value="Histone deacetylase domain"/>
    <property type="match status" value="1"/>
</dbReference>
<comment type="subcellular location">
    <subcellularLocation>
        <location evidence="1">Nucleus</location>
    </subcellularLocation>
</comment>
<feature type="region of interest" description="Disordered" evidence="10">
    <location>
        <begin position="122"/>
        <end position="160"/>
    </location>
</feature>
<reference evidence="12" key="1">
    <citation type="submission" date="2021-02" db="EMBL/GenBank/DDBJ databases">
        <authorList>
            <person name="Nowell W R."/>
        </authorList>
    </citation>
    <scope>NUCLEOTIDE SEQUENCE</scope>
</reference>
<keyword evidence="7" id="KW-0805">Transcription regulation</keyword>
<evidence type="ECO:0000256" key="9">
    <source>
        <dbReference type="ARBA" id="ARBA00023242"/>
    </source>
</evidence>
<keyword evidence="8" id="KW-0804">Transcription</keyword>
<dbReference type="GO" id="GO:0141221">
    <property type="term" value="F:histone deacetylase activity, hydrolytic mechanism"/>
    <property type="evidence" value="ECO:0007669"/>
    <property type="project" value="UniProtKB-EC"/>
</dbReference>
<protein>
    <recommendedName>
        <fullName evidence="3">histone deacetylase</fullName>
        <ecNumber evidence="3">3.5.1.98</ecNumber>
    </recommendedName>
</protein>
<accession>A0A813YWR6</accession>
<keyword evidence="6" id="KW-0156">Chromatin regulator</keyword>
<feature type="compositionally biased region" description="Polar residues" evidence="10">
    <location>
        <begin position="140"/>
        <end position="153"/>
    </location>
</feature>
<keyword evidence="9" id="KW-0539">Nucleus</keyword>
<keyword evidence="5" id="KW-0378">Hydrolase</keyword>
<dbReference type="InterPro" id="IPR023696">
    <property type="entry name" value="Ureohydrolase_dom_sf"/>
</dbReference>
<keyword evidence="14" id="KW-1185">Reference proteome</keyword>
<dbReference type="Proteomes" id="UP000681722">
    <property type="component" value="Unassembled WGS sequence"/>
</dbReference>
<dbReference type="InterPro" id="IPR023801">
    <property type="entry name" value="His_deacetylse_dom"/>
</dbReference>
<evidence type="ECO:0000256" key="7">
    <source>
        <dbReference type="ARBA" id="ARBA00023015"/>
    </source>
</evidence>
<dbReference type="EMBL" id="CAJOBC010001382">
    <property type="protein sequence ID" value="CAF3675256.1"/>
    <property type="molecule type" value="Genomic_DNA"/>
</dbReference>
<evidence type="ECO:0000256" key="10">
    <source>
        <dbReference type="SAM" id="MobiDB-lite"/>
    </source>
</evidence>
<feature type="domain" description="Histone deacetylase" evidence="11">
    <location>
        <begin position="406"/>
        <end position="721"/>
    </location>
</feature>
<evidence type="ECO:0000313" key="12">
    <source>
        <dbReference type="EMBL" id="CAF0890925.1"/>
    </source>
</evidence>
<dbReference type="InterPro" id="IPR000286">
    <property type="entry name" value="HDACs"/>
</dbReference>
<dbReference type="SUPFAM" id="SSF52768">
    <property type="entry name" value="Arginase/deacetylase"/>
    <property type="match status" value="1"/>
</dbReference>
<dbReference type="EC" id="3.5.1.98" evidence="3"/>
<sequence>MLYLCHQLTLPANVPFFPQTHVVFQYPHLIQKHELMEVEERRRLEEEKVRVQSKDKTQQSANASAEVKSHLKNFITRKWAKEGKPSSELDMLRRYQSEPVLNPRLESGSYKIKSEIRQRLLTHHRHSPINSSDKRHSRSTKSSNSLQETNLSNKNHHKLYPSVVLPRTESDDITHYQNNTADFLLGVNGINLHRSPYSCSTGCIGKAQKNSVRARLGRMSDISTSRESSEWQHEAFIGYHLPLRLALSWSTLSFKVSDEKLTAGKIEEYRFFFIFLQDVIRNNFTNILGRKYFIVEEEDEALLTKELQEAKIQSTNNSRNSIHNSHPQIFHSDLHTCLPNAESTTFPIERLVLHSKSLSSLPSLLPATSAKRLQKSSSQTISMRYTTVYDDVSLEHECYCKRTDIHLENPRRLLVIYEHLRNSNLLEDCEIIRGRCATMEMLTDCHNHAYLFGCDLRQRAQQPAAFIEECRQNIVKLPCGGYGVKDDTDTVWNEEYTARVCRLAVGNTIELATLVWNGKLKNGFSLVRPPGHHAGEKPLGFCYFNNVAITAKWLKKHHNLERIAIVDWDIHHGNGTQDLTYDDPNILYISLHRFDNGTFFPGGGKVDECGSNNGLGKNVNIPWSGDLAPPMSDVEYLAAFRSVVMPILEDFRPQIILVSCGFDGAVGHPHPLGGYELTAMCFAYMTKKLMGLADGKVILVLEGGYELSSLAECVKLCVEALLCKELPTFNNETLRAIPNSNAVRTLKEVIHVQKKYWPTLKQYEPLISLSHDKAISVPISPYYINDSN</sequence>
<evidence type="ECO:0000256" key="8">
    <source>
        <dbReference type="ARBA" id="ARBA00023163"/>
    </source>
</evidence>
<gene>
    <name evidence="12" type="ORF">GPM918_LOCUS8118</name>
    <name evidence="13" type="ORF">SRO942_LOCUS8118</name>
</gene>
<dbReference type="AlphaFoldDB" id="A0A813YWR6"/>
<evidence type="ECO:0000256" key="2">
    <source>
        <dbReference type="ARBA" id="ARBA00007738"/>
    </source>
</evidence>
<evidence type="ECO:0000256" key="4">
    <source>
        <dbReference type="ARBA" id="ARBA00022491"/>
    </source>
</evidence>
<keyword evidence="4" id="KW-0678">Repressor</keyword>
<dbReference type="Pfam" id="PF00850">
    <property type="entry name" value="Hist_deacetyl"/>
    <property type="match status" value="1"/>
</dbReference>
<dbReference type="PANTHER" id="PTHR10625">
    <property type="entry name" value="HISTONE DEACETYLASE HDAC1-RELATED"/>
    <property type="match status" value="1"/>
</dbReference>
<evidence type="ECO:0000256" key="5">
    <source>
        <dbReference type="ARBA" id="ARBA00022801"/>
    </source>
</evidence>
<comment type="caution">
    <text evidence="12">The sequence shown here is derived from an EMBL/GenBank/DDBJ whole genome shotgun (WGS) entry which is preliminary data.</text>
</comment>